<evidence type="ECO:0000256" key="3">
    <source>
        <dbReference type="PIRSR" id="PIRSR613078-2"/>
    </source>
</evidence>
<dbReference type="SUPFAM" id="SSF53254">
    <property type="entry name" value="Phosphoglycerate mutase-like"/>
    <property type="match status" value="1"/>
</dbReference>
<feature type="active site" description="Proton donor/acceptor" evidence="2">
    <location>
        <position position="81"/>
    </location>
</feature>
<proteinExistence type="predicted"/>
<protein>
    <submittedName>
        <fullName evidence="4">Probable phosphoglycerate mutase</fullName>
    </submittedName>
</protein>
<gene>
    <name evidence="4" type="ORF">SAMN05216529_11396</name>
</gene>
<dbReference type="PANTHER" id="PTHR46517:SF1">
    <property type="entry name" value="FRUCTOSE-2,6-BISPHOSPHATASE TIGAR"/>
    <property type="match status" value="1"/>
</dbReference>
<evidence type="ECO:0000313" key="4">
    <source>
        <dbReference type="EMBL" id="SUQ15551.1"/>
    </source>
</evidence>
<dbReference type="RefSeq" id="WP_109713485.1">
    <property type="nucleotide sequence ID" value="NZ_QGDS01000013.1"/>
</dbReference>
<keyword evidence="1" id="KW-0378">Hydrolase</keyword>
<dbReference type="InterPro" id="IPR013078">
    <property type="entry name" value="His_Pase_superF_clade-1"/>
</dbReference>
<dbReference type="GO" id="GO:0005829">
    <property type="term" value="C:cytosol"/>
    <property type="evidence" value="ECO:0007669"/>
    <property type="project" value="TreeGrafter"/>
</dbReference>
<feature type="binding site" evidence="3">
    <location>
        <position position="57"/>
    </location>
    <ligand>
        <name>substrate</name>
    </ligand>
</feature>
<sequence length="207" mass="23526">MKLYLVRHGETVWNKEGRVQGHSDIPLNEYGRYLAEETAKGLKDIPFELAYTSPLSRAKETAEIILAGRDVPIYEEARIQEMGFGAAEGLRCRGENREPESDEFNKLFTDTENYKVPEGGESILQLMDRIRGFLQKLYENPKLQDKAILITSHGATLTAMLNLIKGKKEIAEFWENGVPVNCAVTEVEVRNGKPEILCEGKVYYERK</sequence>
<dbReference type="GO" id="GO:0004331">
    <property type="term" value="F:fructose-2,6-bisphosphate 2-phosphatase activity"/>
    <property type="evidence" value="ECO:0007669"/>
    <property type="project" value="TreeGrafter"/>
</dbReference>
<dbReference type="Proteomes" id="UP000254051">
    <property type="component" value="Unassembled WGS sequence"/>
</dbReference>
<accession>A0A315ZRV4</accession>
<dbReference type="PROSITE" id="PS00175">
    <property type="entry name" value="PG_MUTASE"/>
    <property type="match status" value="1"/>
</dbReference>
<dbReference type="InterPro" id="IPR029033">
    <property type="entry name" value="His_PPase_superfam"/>
</dbReference>
<keyword evidence="5" id="KW-1185">Reference proteome</keyword>
<evidence type="ECO:0000256" key="1">
    <source>
        <dbReference type="ARBA" id="ARBA00022801"/>
    </source>
</evidence>
<name>A0A315ZRV4_9FIRM</name>
<organism evidence="4 5">
    <name type="scientific">Faecalicatena contorta</name>
    <dbReference type="NCBI Taxonomy" id="39482"/>
    <lineage>
        <taxon>Bacteria</taxon>
        <taxon>Bacillati</taxon>
        <taxon>Bacillota</taxon>
        <taxon>Clostridia</taxon>
        <taxon>Lachnospirales</taxon>
        <taxon>Lachnospiraceae</taxon>
        <taxon>Faecalicatena</taxon>
    </lineage>
</organism>
<evidence type="ECO:0000313" key="5">
    <source>
        <dbReference type="Proteomes" id="UP000254051"/>
    </source>
</evidence>
<dbReference type="InterPro" id="IPR051695">
    <property type="entry name" value="Phosphoglycerate_Mutase"/>
</dbReference>
<dbReference type="InterPro" id="IPR001345">
    <property type="entry name" value="PG/BPGM_mutase_AS"/>
</dbReference>
<dbReference type="Pfam" id="PF00300">
    <property type="entry name" value="His_Phos_1"/>
    <property type="match status" value="1"/>
</dbReference>
<dbReference type="OrthoDB" id="9781415at2"/>
<reference evidence="5" key="1">
    <citation type="submission" date="2017-07" db="EMBL/GenBank/DDBJ databases">
        <authorList>
            <person name="Varghese N."/>
            <person name="Submissions S."/>
        </authorList>
    </citation>
    <scope>NUCLEOTIDE SEQUENCE [LARGE SCALE GENOMIC DNA]</scope>
    <source>
        <strain evidence="5">NLAE-zl-C134</strain>
    </source>
</reference>
<dbReference type="CDD" id="cd07067">
    <property type="entry name" value="HP_PGM_like"/>
    <property type="match status" value="1"/>
</dbReference>
<dbReference type="GO" id="GO:0043456">
    <property type="term" value="P:regulation of pentose-phosphate shunt"/>
    <property type="evidence" value="ECO:0007669"/>
    <property type="project" value="TreeGrafter"/>
</dbReference>
<dbReference type="AlphaFoldDB" id="A0A315ZRV4"/>
<dbReference type="Gene3D" id="3.40.50.1240">
    <property type="entry name" value="Phosphoglycerate mutase-like"/>
    <property type="match status" value="1"/>
</dbReference>
<dbReference type="GO" id="GO:0045820">
    <property type="term" value="P:negative regulation of glycolytic process"/>
    <property type="evidence" value="ECO:0007669"/>
    <property type="project" value="TreeGrafter"/>
</dbReference>
<feature type="binding site" evidence="3">
    <location>
        <begin position="7"/>
        <end position="14"/>
    </location>
    <ligand>
        <name>substrate</name>
    </ligand>
</feature>
<feature type="active site" description="Tele-phosphohistidine intermediate" evidence="2">
    <location>
        <position position="8"/>
    </location>
</feature>
<evidence type="ECO:0000256" key="2">
    <source>
        <dbReference type="PIRSR" id="PIRSR613078-1"/>
    </source>
</evidence>
<dbReference type="SMART" id="SM00855">
    <property type="entry name" value="PGAM"/>
    <property type="match status" value="1"/>
</dbReference>
<dbReference type="PANTHER" id="PTHR46517">
    <property type="entry name" value="FRUCTOSE-2,6-BISPHOSPHATASE TIGAR"/>
    <property type="match status" value="1"/>
</dbReference>
<dbReference type="EMBL" id="UHJJ01000013">
    <property type="protein sequence ID" value="SUQ15551.1"/>
    <property type="molecule type" value="Genomic_DNA"/>
</dbReference>